<evidence type="ECO:0000256" key="1">
    <source>
        <dbReference type="SAM" id="MobiDB-lite"/>
    </source>
</evidence>
<dbReference type="GeneID" id="9227057"/>
<organism evidence="2 3">
    <name type="scientific">Arthroderma otae (strain ATCC MYA-4605 / CBS 113480)</name>
    <name type="common">Microsporum canis</name>
    <dbReference type="NCBI Taxonomy" id="554155"/>
    <lineage>
        <taxon>Eukaryota</taxon>
        <taxon>Fungi</taxon>
        <taxon>Dikarya</taxon>
        <taxon>Ascomycota</taxon>
        <taxon>Pezizomycotina</taxon>
        <taxon>Eurotiomycetes</taxon>
        <taxon>Eurotiomycetidae</taxon>
        <taxon>Onygenales</taxon>
        <taxon>Arthrodermataceae</taxon>
        <taxon>Microsporum</taxon>
    </lineage>
</organism>
<evidence type="ECO:0000313" key="3">
    <source>
        <dbReference type="Proteomes" id="UP000002035"/>
    </source>
</evidence>
<sequence length="110" mass="12607">MLSLVVAKIHGTLFMSAWPWALPVSPAFRYYYLESDSNAAERKAPVLQDQNAPPLRLKKMVYVGISPREDSITKQVDIREQPVSKRPYQRRAYQPQRHLSDRAAVAARVL</sequence>
<reference evidence="3" key="1">
    <citation type="journal article" date="2012" name="MBio">
        <title>Comparative genome analysis of Trichophyton rubrum and related dermatophytes reveals candidate genes involved in infection.</title>
        <authorList>
            <person name="Martinez D.A."/>
            <person name="Oliver B.G."/>
            <person name="Graeser Y."/>
            <person name="Goldberg J.M."/>
            <person name="Li W."/>
            <person name="Martinez-Rossi N.M."/>
            <person name="Monod M."/>
            <person name="Shelest E."/>
            <person name="Barton R.C."/>
            <person name="Birch E."/>
            <person name="Brakhage A.A."/>
            <person name="Chen Z."/>
            <person name="Gurr S.J."/>
            <person name="Heiman D."/>
            <person name="Heitman J."/>
            <person name="Kosti I."/>
            <person name="Rossi A."/>
            <person name="Saif S."/>
            <person name="Samalova M."/>
            <person name="Saunders C.W."/>
            <person name="Shea T."/>
            <person name="Summerbell R.C."/>
            <person name="Xu J."/>
            <person name="Young S."/>
            <person name="Zeng Q."/>
            <person name="Birren B.W."/>
            <person name="Cuomo C.A."/>
            <person name="White T.C."/>
        </authorList>
    </citation>
    <scope>NUCLEOTIDE SEQUENCE [LARGE SCALE GENOMIC DNA]</scope>
    <source>
        <strain evidence="3">ATCC MYA-4605 / CBS 113480</strain>
    </source>
</reference>
<dbReference type="RefSeq" id="XP_002846175.1">
    <property type="nucleotide sequence ID" value="XM_002846129.1"/>
</dbReference>
<dbReference type="Proteomes" id="UP000002035">
    <property type="component" value="Unassembled WGS sequence"/>
</dbReference>
<dbReference type="EMBL" id="DS995705">
    <property type="protein sequence ID" value="EEQ33225.1"/>
    <property type="molecule type" value="Genomic_DNA"/>
</dbReference>
<protein>
    <submittedName>
        <fullName evidence="2">Uncharacterized protein</fullName>
    </submittedName>
</protein>
<gene>
    <name evidence="2" type="ORF">MCYG_06044</name>
</gene>
<proteinExistence type="predicted"/>
<feature type="region of interest" description="Disordered" evidence="1">
    <location>
        <begin position="79"/>
        <end position="99"/>
    </location>
</feature>
<evidence type="ECO:0000313" key="2">
    <source>
        <dbReference type="EMBL" id="EEQ33225.1"/>
    </source>
</evidence>
<dbReference type="AlphaFoldDB" id="C5FTM2"/>
<keyword evidence="3" id="KW-1185">Reference proteome</keyword>
<dbReference type="VEuPathDB" id="FungiDB:MCYG_06044"/>
<name>C5FTM2_ARTOC</name>
<accession>C5FTM2</accession>
<dbReference type="HOGENOM" id="CLU_2170491_0_0_1"/>